<dbReference type="Ensembl" id="ENSTRUT00000053831.2">
    <property type="protein sequence ID" value="ENSTRUP00000051235.2"/>
    <property type="gene ID" value="ENSTRUG00000022458.2"/>
</dbReference>
<evidence type="ECO:0000313" key="9">
    <source>
        <dbReference type="Proteomes" id="UP000005226"/>
    </source>
</evidence>
<keyword evidence="3" id="KW-0649">Protein kinase inhibitor</keyword>
<evidence type="ECO:0000256" key="6">
    <source>
        <dbReference type="SAM" id="MobiDB-lite"/>
    </source>
</evidence>
<dbReference type="InParanoid" id="A0A3B5K5M4"/>
<feature type="domain" description="Cyclin-dependent kinase inhibitor" evidence="7">
    <location>
        <begin position="13"/>
        <end position="61"/>
    </location>
</feature>
<evidence type="ECO:0000256" key="1">
    <source>
        <dbReference type="ARBA" id="ARBA00004123"/>
    </source>
</evidence>
<dbReference type="InterPro" id="IPR044898">
    <property type="entry name" value="CDI_dom_sf"/>
</dbReference>
<comment type="subcellular location">
    <subcellularLocation>
        <location evidence="1">Nucleus</location>
    </subcellularLocation>
</comment>
<reference evidence="8 9" key="1">
    <citation type="journal article" date="2011" name="Genome Biol. Evol.">
        <title>Integration of the genetic map and genome assembly of fugu facilitates insights into distinct features of genome evolution in teleosts and mammals.</title>
        <authorList>
            <person name="Kai W."/>
            <person name="Kikuchi K."/>
            <person name="Tohari S."/>
            <person name="Chew A.K."/>
            <person name="Tay A."/>
            <person name="Fujiwara A."/>
            <person name="Hosoya S."/>
            <person name="Suetake H."/>
            <person name="Naruse K."/>
            <person name="Brenner S."/>
            <person name="Suzuki Y."/>
            <person name="Venkatesh B."/>
        </authorList>
    </citation>
    <scope>NUCLEOTIDE SEQUENCE [LARGE SCALE GENOMIC DNA]</scope>
</reference>
<dbReference type="GO" id="GO:0005634">
    <property type="term" value="C:nucleus"/>
    <property type="evidence" value="ECO:0007669"/>
    <property type="project" value="UniProtKB-SubCell"/>
</dbReference>
<sequence>MDPVGRKGFVCRSLFGPVDHEQLRRDLKLRLKEIMDQDRRRWNFDFQSETPMSGRFQWEQVPTACAAALYSTPLRELRAPSTGGEDQLTEREADQENCPKISNTRKCPTEETPARRKRTRSKSAAKLGNYARITGGEHKKSTRFRQEKEADAPPEKQIINMFLFFCRFFRKEEEDVRHQGPSASFPHRLY</sequence>
<dbReference type="Pfam" id="PF02234">
    <property type="entry name" value="CDI"/>
    <property type="match status" value="1"/>
</dbReference>
<reference evidence="8" key="3">
    <citation type="submission" date="2025-09" db="UniProtKB">
        <authorList>
            <consortium name="Ensembl"/>
        </authorList>
    </citation>
    <scope>IDENTIFICATION</scope>
</reference>
<dbReference type="GeneTree" id="ENSGT00940000167611"/>
<dbReference type="InterPro" id="IPR003175">
    <property type="entry name" value="CDI_dom"/>
</dbReference>
<dbReference type="Gene3D" id="4.10.365.10">
    <property type="entry name" value="p27"/>
    <property type="match status" value="1"/>
</dbReference>
<reference evidence="8" key="2">
    <citation type="submission" date="2025-08" db="UniProtKB">
        <authorList>
            <consortium name="Ensembl"/>
        </authorList>
    </citation>
    <scope>IDENTIFICATION</scope>
</reference>
<dbReference type="PANTHER" id="PTHR10265:SF44">
    <property type="entry name" value="CYCLIN-DEPENDENT KINASE INHIBITOR 1C"/>
    <property type="match status" value="1"/>
</dbReference>
<dbReference type="AlphaFoldDB" id="A0A3B5K5M4"/>
<evidence type="ECO:0000313" key="8">
    <source>
        <dbReference type="Ensembl" id="ENSTRUP00000051235.2"/>
    </source>
</evidence>
<evidence type="ECO:0000256" key="2">
    <source>
        <dbReference type="ARBA" id="ARBA00006726"/>
    </source>
</evidence>
<protein>
    <recommendedName>
        <fullName evidence="7">Cyclin-dependent kinase inhibitor domain-containing protein</fullName>
    </recommendedName>
</protein>
<evidence type="ECO:0000256" key="4">
    <source>
        <dbReference type="ARBA" id="ARBA00023242"/>
    </source>
</evidence>
<dbReference type="PANTHER" id="PTHR10265">
    <property type="entry name" value="CYCLIN-DEPENDENT KINASE INHIBITOR 1"/>
    <property type="match status" value="1"/>
</dbReference>
<accession>A0A3B5K5M4</accession>
<feature type="compositionally biased region" description="Basic and acidic residues" evidence="6">
    <location>
        <begin position="135"/>
        <end position="152"/>
    </location>
</feature>
<dbReference type="OMA" id="FECETPL"/>
<organism evidence="8 9">
    <name type="scientific">Takifugu rubripes</name>
    <name type="common">Japanese pufferfish</name>
    <name type="synonym">Fugu rubripes</name>
    <dbReference type="NCBI Taxonomy" id="31033"/>
    <lineage>
        <taxon>Eukaryota</taxon>
        <taxon>Metazoa</taxon>
        <taxon>Chordata</taxon>
        <taxon>Craniata</taxon>
        <taxon>Vertebrata</taxon>
        <taxon>Euteleostomi</taxon>
        <taxon>Actinopterygii</taxon>
        <taxon>Neopterygii</taxon>
        <taxon>Teleostei</taxon>
        <taxon>Neoteleostei</taxon>
        <taxon>Acanthomorphata</taxon>
        <taxon>Eupercaria</taxon>
        <taxon>Tetraodontiformes</taxon>
        <taxon>Tetradontoidea</taxon>
        <taxon>Tetraodontidae</taxon>
        <taxon>Takifugu</taxon>
    </lineage>
</organism>
<evidence type="ECO:0000256" key="5">
    <source>
        <dbReference type="ARBA" id="ARBA00023306"/>
    </source>
</evidence>
<gene>
    <name evidence="8" type="primary">cdkn1ca</name>
</gene>
<evidence type="ECO:0000256" key="3">
    <source>
        <dbReference type="ARBA" id="ARBA00023013"/>
    </source>
</evidence>
<proteinExistence type="inferred from homology"/>
<feature type="region of interest" description="Disordered" evidence="6">
    <location>
        <begin position="76"/>
        <end position="152"/>
    </location>
</feature>
<evidence type="ECO:0000259" key="7">
    <source>
        <dbReference type="Pfam" id="PF02234"/>
    </source>
</evidence>
<dbReference type="STRING" id="31033.ENSTRUP00000051235"/>
<keyword evidence="4" id="KW-0539">Nucleus</keyword>
<dbReference type="GO" id="GO:0045930">
    <property type="term" value="P:negative regulation of mitotic cell cycle"/>
    <property type="evidence" value="ECO:0007669"/>
    <property type="project" value="TreeGrafter"/>
</dbReference>
<keyword evidence="5" id="KW-0131">Cell cycle</keyword>
<name>A0A3B5K5M4_TAKRU</name>
<dbReference type="GO" id="GO:0004861">
    <property type="term" value="F:cyclin-dependent protein serine/threonine kinase inhibitor activity"/>
    <property type="evidence" value="ECO:0007669"/>
    <property type="project" value="InterPro"/>
</dbReference>
<dbReference type="Proteomes" id="UP000005226">
    <property type="component" value="Chromosome 13"/>
</dbReference>
<comment type="similarity">
    <text evidence="2">Belongs to the CDI family.</text>
</comment>
<keyword evidence="9" id="KW-1185">Reference proteome</keyword>